<dbReference type="eggNOG" id="COG1937">
    <property type="taxonomic scope" value="Bacteria"/>
</dbReference>
<evidence type="ECO:0000313" key="1">
    <source>
        <dbReference type="EMBL" id="KHF40424.1"/>
    </source>
</evidence>
<accession>A0A0B0IK67</accession>
<dbReference type="Pfam" id="PF02583">
    <property type="entry name" value="Trns_repr_metal"/>
    <property type="match status" value="1"/>
</dbReference>
<organism evidence="1 2">
    <name type="scientific">Halalkalibacter okhensis</name>
    <dbReference type="NCBI Taxonomy" id="333138"/>
    <lineage>
        <taxon>Bacteria</taxon>
        <taxon>Bacillati</taxon>
        <taxon>Bacillota</taxon>
        <taxon>Bacilli</taxon>
        <taxon>Bacillales</taxon>
        <taxon>Bacillaceae</taxon>
        <taxon>Halalkalibacter</taxon>
    </lineage>
</organism>
<proteinExistence type="predicted"/>
<evidence type="ECO:0000313" key="2">
    <source>
        <dbReference type="Proteomes" id="UP000030832"/>
    </source>
</evidence>
<comment type="caution">
    <text evidence="1">The sequence shown here is derived from an EMBL/GenBank/DDBJ whole genome shotgun (WGS) entry which is preliminary data.</text>
</comment>
<dbReference type="Proteomes" id="UP000030832">
    <property type="component" value="Unassembled WGS sequence"/>
</dbReference>
<sequence length="101" mass="11584">MSKKIELKQIDHRHSREKEQLVNRLKRIEGQVRGIQNMVENERYCVDILIQISAINAAMKKVSLQLMENHTKHCVADAIKSGSGDESIAELMDVIERLTKT</sequence>
<dbReference type="PANTHER" id="PTHR33677">
    <property type="entry name" value="TRANSCRIPTIONAL REPRESSOR FRMR-RELATED"/>
    <property type="match status" value="1"/>
</dbReference>
<dbReference type="OrthoDB" id="9811244at2"/>
<gene>
    <name evidence="1" type="ORF">LQ50_09120</name>
</gene>
<dbReference type="GO" id="GO:0003677">
    <property type="term" value="F:DNA binding"/>
    <property type="evidence" value="ECO:0007669"/>
    <property type="project" value="InterPro"/>
</dbReference>
<dbReference type="GO" id="GO:0045892">
    <property type="term" value="P:negative regulation of DNA-templated transcription"/>
    <property type="evidence" value="ECO:0007669"/>
    <property type="project" value="UniProtKB-ARBA"/>
</dbReference>
<dbReference type="AlphaFoldDB" id="A0A0B0IK67"/>
<dbReference type="EMBL" id="JRJU01000009">
    <property type="protein sequence ID" value="KHF40424.1"/>
    <property type="molecule type" value="Genomic_DNA"/>
</dbReference>
<reference evidence="1 2" key="1">
    <citation type="submission" date="2014-09" db="EMBL/GenBank/DDBJ databases">
        <title>Genome sequencing and annotation of Bacillus Okhensis strain Kh10-101T.</title>
        <authorList>
            <person name="Prakash J.S."/>
        </authorList>
    </citation>
    <scope>NUCLEOTIDE SEQUENCE [LARGE SCALE GENOMIC DNA]</scope>
    <source>
        <strain evidence="2">Kh10-101T</strain>
    </source>
</reference>
<dbReference type="InterPro" id="IPR038390">
    <property type="entry name" value="Metal_Tscrpt_repr_sf"/>
</dbReference>
<keyword evidence="2" id="KW-1185">Reference proteome</keyword>
<name>A0A0B0IK67_9BACI</name>
<dbReference type="Gene3D" id="1.20.58.1000">
    <property type="entry name" value="Metal-sensitive repressor, helix protomer"/>
    <property type="match status" value="1"/>
</dbReference>
<dbReference type="GO" id="GO:0046872">
    <property type="term" value="F:metal ion binding"/>
    <property type="evidence" value="ECO:0007669"/>
    <property type="project" value="InterPro"/>
</dbReference>
<protein>
    <submittedName>
        <fullName evidence="1">Transcriptional regulator</fullName>
    </submittedName>
</protein>
<dbReference type="RefSeq" id="WP_034628175.1">
    <property type="nucleotide sequence ID" value="NZ_JRJU01000009.1"/>
</dbReference>
<dbReference type="PANTHER" id="PTHR33677:SF3">
    <property type="entry name" value="COPPER-SENSING TRANSCRIPTIONAL REPRESSOR RICR"/>
    <property type="match status" value="1"/>
</dbReference>
<dbReference type="STRING" id="333138.LQ50_09120"/>
<dbReference type="InterPro" id="IPR003735">
    <property type="entry name" value="Metal_Tscrpt_repr"/>
</dbReference>